<name>A0A4Y7TSQ8_COPMI</name>
<keyword evidence="3" id="KW-1185">Reference proteome</keyword>
<protein>
    <submittedName>
        <fullName evidence="2">Uncharacterized protein</fullName>
    </submittedName>
</protein>
<comment type="caution">
    <text evidence="2">The sequence shown here is derived from an EMBL/GenBank/DDBJ whole genome shotgun (WGS) entry which is preliminary data.</text>
</comment>
<evidence type="ECO:0000313" key="3">
    <source>
        <dbReference type="Proteomes" id="UP000298030"/>
    </source>
</evidence>
<feature type="signal peptide" evidence="1">
    <location>
        <begin position="1"/>
        <end position="23"/>
    </location>
</feature>
<organism evidence="2 3">
    <name type="scientific">Coprinellus micaceus</name>
    <name type="common">Glistening ink-cap mushroom</name>
    <name type="synonym">Coprinus micaceus</name>
    <dbReference type="NCBI Taxonomy" id="71717"/>
    <lineage>
        <taxon>Eukaryota</taxon>
        <taxon>Fungi</taxon>
        <taxon>Dikarya</taxon>
        <taxon>Basidiomycota</taxon>
        <taxon>Agaricomycotina</taxon>
        <taxon>Agaricomycetes</taxon>
        <taxon>Agaricomycetidae</taxon>
        <taxon>Agaricales</taxon>
        <taxon>Agaricineae</taxon>
        <taxon>Psathyrellaceae</taxon>
        <taxon>Coprinellus</taxon>
    </lineage>
</organism>
<evidence type="ECO:0000313" key="2">
    <source>
        <dbReference type="EMBL" id="TEB36964.1"/>
    </source>
</evidence>
<sequence>MQFKSTVLAATALVASTMPLVLGADVVTEGDVFTATRVVHTVIRESPFMVDRTTTVVWTTRHHRHRNAVPRFRRPSRNLPMPGALPIN</sequence>
<keyword evidence="1" id="KW-0732">Signal</keyword>
<gene>
    <name evidence="2" type="ORF">FA13DRAFT_1787252</name>
</gene>
<dbReference type="EMBL" id="QPFP01000005">
    <property type="protein sequence ID" value="TEB36964.1"/>
    <property type="molecule type" value="Genomic_DNA"/>
</dbReference>
<feature type="chain" id="PRO_5021226376" evidence="1">
    <location>
        <begin position="24"/>
        <end position="88"/>
    </location>
</feature>
<reference evidence="2 3" key="1">
    <citation type="journal article" date="2019" name="Nat. Ecol. Evol.">
        <title>Megaphylogeny resolves global patterns of mushroom evolution.</title>
        <authorList>
            <person name="Varga T."/>
            <person name="Krizsan K."/>
            <person name="Foldi C."/>
            <person name="Dima B."/>
            <person name="Sanchez-Garcia M."/>
            <person name="Sanchez-Ramirez S."/>
            <person name="Szollosi G.J."/>
            <person name="Szarkandi J.G."/>
            <person name="Papp V."/>
            <person name="Albert L."/>
            <person name="Andreopoulos W."/>
            <person name="Angelini C."/>
            <person name="Antonin V."/>
            <person name="Barry K.W."/>
            <person name="Bougher N.L."/>
            <person name="Buchanan P."/>
            <person name="Buyck B."/>
            <person name="Bense V."/>
            <person name="Catcheside P."/>
            <person name="Chovatia M."/>
            <person name="Cooper J."/>
            <person name="Damon W."/>
            <person name="Desjardin D."/>
            <person name="Finy P."/>
            <person name="Geml J."/>
            <person name="Haridas S."/>
            <person name="Hughes K."/>
            <person name="Justo A."/>
            <person name="Karasinski D."/>
            <person name="Kautmanova I."/>
            <person name="Kiss B."/>
            <person name="Kocsube S."/>
            <person name="Kotiranta H."/>
            <person name="LaButti K.M."/>
            <person name="Lechner B.E."/>
            <person name="Liimatainen K."/>
            <person name="Lipzen A."/>
            <person name="Lukacs Z."/>
            <person name="Mihaltcheva S."/>
            <person name="Morgado L.N."/>
            <person name="Niskanen T."/>
            <person name="Noordeloos M.E."/>
            <person name="Ohm R.A."/>
            <person name="Ortiz-Santana B."/>
            <person name="Ovrebo C."/>
            <person name="Racz N."/>
            <person name="Riley R."/>
            <person name="Savchenko A."/>
            <person name="Shiryaev A."/>
            <person name="Soop K."/>
            <person name="Spirin V."/>
            <person name="Szebenyi C."/>
            <person name="Tomsovsky M."/>
            <person name="Tulloss R.E."/>
            <person name="Uehling J."/>
            <person name="Grigoriev I.V."/>
            <person name="Vagvolgyi C."/>
            <person name="Papp T."/>
            <person name="Martin F.M."/>
            <person name="Miettinen O."/>
            <person name="Hibbett D.S."/>
            <person name="Nagy L.G."/>
        </authorList>
    </citation>
    <scope>NUCLEOTIDE SEQUENCE [LARGE SCALE GENOMIC DNA]</scope>
    <source>
        <strain evidence="2 3">FP101781</strain>
    </source>
</reference>
<dbReference type="AlphaFoldDB" id="A0A4Y7TSQ8"/>
<dbReference type="Proteomes" id="UP000298030">
    <property type="component" value="Unassembled WGS sequence"/>
</dbReference>
<accession>A0A4Y7TSQ8</accession>
<evidence type="ECO:0000256" key="1">
    <source>
        <dbReference type="SAM" id="SignalP"/>
    </source>
</evidence>
<proteinExistence type="predicted"/>